<dbReference type="PANTHER" id="PTHR10322:SF23">
    <property type="entry name" value="DNA POLYMERASE DELTA CATALYTIC SUBUNIT"/>
    <property type="match status" value="1"/>
</dbReference>
<evidence type="ECO:0000256" key="3">
    <source>
        <dbReference type="ARBA" id="ARBA00022679"/>
    </source>
</evidence>
<evidence type="ECO:0000256" key="1">
    <source>
        <dbReference type="ARBA" id="ARBA00005755"/>
    </source>
</evidence>
<feature type="domain" description="DNA-directed DNA polymerase family B multifunctional" evidence="8">
    <location>
        <begin position="419"/>
        <end position="706"/>
    </location>
</feature>
<organism evidence="10 11">
    <name type="scientific">Pelagicoccus albus</name>
    <dbReference type="NCBI Taxonomy" id="415222"/>
    <lineage>
        <taxon>Bacteria</taxon>
        <taxon>Pseudomonadati</taxon>
        <taxon>Verrucomicrobiota</taxon>
        <taxon>Opitutia</taxon>
        <taxon>Puniceicoccales</taxon>
        <taxon>Pelagicoccaceae</taxon>
        <taxon>Pelagicoccus</taxon>
    </lineage>
</organism>
<dbReference type="Proteomes" id="UP000526501">
    <property type="component" value="Unassembled WGS sequence"/>
</dbReference>
<dbReference type="PANTHER" id="PTHR10322">
    <property type="entry name" value="DNA POLYMERASE CATALYTIC SUBUNIT"/>
    <property type="match status" value="1"/>
</dbReference>
<reference evidence="10 11" key="1">
    <citation type="submission" date="2020-07" db="EMBL/GenBank/DDBJ databases">
        <authorList>
            <person name="Feng X."/>
        </authorList>
    </citation>
    <scope>NUCLEOTIDE SEQUENCE [LARGE SCALE GENOMIC DNA]</scope>
    <source>
        <strain evidence="10 11">JCM23202</strain>
    </source>
</reference>
<dbReference type="InterPro" id="IPR006172">
    <property type="entry name" value="DNA-dir_DNA_pol_B"/>
</dbReference>
<dbReference type="SMART" id="SM00486">
    <property type="entry name" value="POLBc"/>
    <property type="match status" value="1"/>
</dbReference>
<dbReference type="GO" id="GO:0003887">
    <property type="term" value="F:DNA-directed DNA polymerase activity"/>
    <property type="evidence" value="ECO:0007669"/>
    <property type="project" value="UniProtKB-KW"/>
</dbReference>
<dbReference type="Gene3D" id="1.10.132.60">
    <property type="entry name" value="DNA polymerase family B, C-terminal domain"/>
    <property type="match status" value="1"/>
</dbReference>
<dbReference type="PRINTS" id="PR00106">
    <property type="entry name" value="DNAPOLB"/>
</dbReference>
<keyword evidence="6" id="KW-0238">DNA-binding</keyword>
<keyword evidence="5" id="KW-0239">DNA-directed DNA polymerase</keyword>
<dbReference type="EC" id="2.7.7.7" evidence="2"/>
<dbReference type="GO" id="GO:0000166">
    <property type="term" value="F:nucleotide binding"/>
    <property type="evidence" value="ECO:0007669"/>
    <property type="project" value="InterPro"/>
</dbReference>
<dbReference type="Gene3D" id="3.90.1600.10">
    <property type="entry name" value="Palm domain of DNA polymerase"/>
    <property type="match status" value="1"/>
</dbReference>
<dbReference type="SUPFAM" id="SSF53098">
    <property type="entry name" value="Ribonuclease H-like"/>
    <property type="match status" value="1"/>
</dbReference>
<keyword evidence="3" id="KW-0808">Transferase</keyword>
<dbReference type="Pfam" id="PF00136">
    <property type="entry name" value="DNA_pol_B"/>
    <property type="match status" value="1"/>
</dbReference>
<sequence length="730" mass="83363">MSDLSTDSLCGVWVSPEGEAHLTWGNSEGERRHKIRTFKPFVWAREDEAWSELEGVAEESLSGDGEYNRLLRFDSLETYQETVKANSRSGAIDWIRLLESQFLLQERLRLFGEMKFSELRRLQLDIETACEVEGGFSNPTRKGDRVLAIGLRCGEVVETLVLEERTDAAERSLLKQMAERIQSLDPDVIEGHNIFKFDLDYLRRRAKRFKLAPAWGRYGQDAKFRNTRIRVAERMIDYPRCDIPGRAVVDTYLLVQIFDITTRELMSYGLKDVARFFGVTSQAGEERTYIEGAKIQGMFDEDRDTFLDYLRDDLRETEGVADRLLPTYFEQAKAFPTTLQEVCLRGSASKVDLVFQEEYFHANAACPVPVAANTFEGGFTASFAEGVYEKVLHFDVASLYPSLLLLIGRNPKRDHLGAFIPMLKRLREYRLKYKKLARETEDPALAAEFNARQSSFKILINSFYGYLGFSAARFGDAELAAEVTAKGREILQSLIEFFKMEGCEPLEADTDGIYVSAGEFFDHADVLLAKAQRGLPQEIELEYDGKYESVFCYKAKNYALFDGEKVTIRGSALRSRGIEPYLKDLTWKLIYSLLGASEEDPARLAEEVERKIREQRLDVSEVAKSEVLSQNPDAYKKKIDAGGKPRRASLEVALKMEKAVGMGDRVSYYILPKKKGQSTNWQRAYPADDYDPENAPYDADFYLKKLEEWRERYAQFCPALKETAGQGELF</sequence>
<comment type="catalytic activity">
    <reaction evidence="7">
        <text>DNA(n) + a 2'-deoxyribonucleoside 5'-triphosphate = DNA(n+1) + diphosphate</text>
        <dbReference type="Rhea" id="RHEA:22508"/>
        <dbReference type="Rhea" id="RHEA-COMP:17339"/>
        <dbReference type="Rhea" id="RHEA-COMP:17340"/>
        <dbReference type="ChEBI" id="CHEBI:33019"/>
        <dbReference type="ChEBI" id="CHEBI:61560"/>
        <dbReference type="ChEBI" id="CHEBI:173112"/>
        <dbReference type="EC" id="2.7.7.7"/>
    </reaction>
</comment>
<dbReference type="SUPFAM" id="SSF56672">
    <property type="entry name" value="DNA/RNA polymerases"/>
    <property type="match status" value="1"/>
</dbReference>
<evidence type="ECO:0000256" key="4">
    <source>
        <dbReference type="ARBA" id="ARBA00022695"/>
    </source>
</evidence>
<protein>
    <recommendedName>
        <fullName evidence="2">DNA-directed DNA polymerase</fullName>
        <ecNumber evidence="2">2.7.7.7</ecNumber>
    </recommendedName>
</protein>
<feature type="domain" description="DNA-directed DNA polymerase family B exonuclease" evidence="9">
    <location>
        <begin position="117"/>
        <end position="273"/>
    </location>
</feature>
<evidence type="ECO:0000256" key="7">
    <source>
        <dbReference type="ARBA" id="ARBA00049244"/>
    </source>
</evidence>
<comment type="caution">
    <text evidence="10">The sequence shown here is derived from an EMBL/GenBank/DDBJ whole genome shotgun (WGS) entry which is preliminary data.</text>
</comment>
<dbReference type="GO" id="GO:0003677">
    <property type="term" value="F:DNA binding"/>
    <property type="evidence" value="ECO:0007669"/>
    <property type="project" value="UniProtKB-KW"/>
</dbReference>
<dbReference type="InterPro" id="IPR012337">
    <property type="entry name" value="RNaseH-like_sf"/>
</dbReference>
<dbReference type="InterPro" id="IPR006134">
    <property type="entry name" value="DNA-dir_DNA_pol_B_multi_dom"/>
</dbReference>
<comment type="similarity">
    <text evidence="1">Belongs to the DNA polymerase type-B family.</text>
</comment>
<dbReference type="InterPro" id="IPR043502">
    <property type="entry name" value="DNA/RNA_pol_sf"/>
</dbReference>
<name>A0A7X1B3P3_9BACT</name>
<evidence type="ECO:0000256" key="2">
    <source>
        <dbReference type="ARBA" id="ARBA00012417"/>
    </source>
</evidence>
<dbReference type="InterPro" id="IPR036397">
    <property type="entry name" value="RNaseH_sf"/>
</dbReference>
<evidence type="ECO:0000256" key="5">
    <source>
        <dbReference type="ARBA" id="ARBA00022932"/>
    </source>
</evidence>
<dbReference type="InterPro" id="IPR006133">
    <property type="entry name" value="DNA-dir_DNA_pol_B_exonuc"/>
</dbReference>
<evidence type="ECO:0000259" key="9">
    <source>
        <dbReference type="Pfam" id="PF03104"/>
    </source>
</evidence>
<keyword evidence="11" id="KW-1185">Reference proteome</keyword>
<dbReference type="RefSeq" id="WP_185658735.1">
    <property type="nucleotide sequence ID" value="NZ_CAWPOO010000005.1"/>
</dbReference>
<accession>A0A7X1B3P3</accession>
<dbReference type="Pfam" id="PF03104">
    <property type="entry name" value="DNA_pol_B_exo1"/>
    <property type="match status" value="1"/>
</dbReference>
<proteinExistence type="inferred from homology"/>
<evidence type="ECO:0000313" key="10">
    <source>
        <dbReference type="EMBL" id="MBC2604839.1"/>
    </source>
</evidence>
<dbReference type="InterPro" id="IPR050240">
    <property type="entry name" value="DNA_pol_type-B"/>
</dbReference>
<dbReference type="AlphaFoldDB" id="A0A7X1B3P3"/>
<keyword evidence="4" id="KW-0548">Nucleotidyltransferase</keyword>
<evidence type="ECO:0000313" key="11">
    <source>
        <dbReference type="Proteomes" id="UP000526501"/>
    </source>
</evidence>
<dbReference type="Gene3D" id="3.30.420.10">
    <property type="entry name" value="Ribonuclease H-like superfamily/Ribonuclease H"/>
    <property type="match status" value="1"/>
</dbReference>
<dbReference type="EMBL" id="JACHVC010000005">
    <property type="protein sequence ID" value="MBC2604839.1"/>
    <property type="molecule type" value="Genomic_DNA"/>
</dbReference>
<dbReference type="InterPro" id="IPR042087">
    <property type="entry name" value="DNA_pol_B_thumb"/>
</dbReference>
<evidence type="ECO:0000259" key="8">
    <source>
        <dbReference type="Pfam" id="PF00136"/>
    </source>
</evidence>
<evidence type="ECO:0000256" key="6">
    <source>
        <dbReference type="ARBA" id="ARBA00023125"/>
    </source>
</evidence>
<gene>
    <name evidence="10" type="ORF">H5P27_02170</name>
</gene>
<dbReference type="InterPro" id="IPR023211">
    <property type="entry name" value="DNA_pol_palm_dom_sf"/>
</dbReference>